<reference evidence="2 3" key="1">
    <citation type="submission" date="2014-06" db="EMBL/GenBank/DDBJ databases">
        <title>Evolutionary Origins and Diversification of the Mycorrhizal Mutualists.</title>
        <authorList>
            <consortium name="DOE Joint Genome Institute"/>
            <consortium name="Mycorrhizal Genomics Consortium"/>
            <person name="Kohler A."/>
            <person name="Kuo A."/>
            <person name="Nagy L.G."/>
            <person name="Floudas D."/>
            <person name="Copeland A."/>
            <person name="Barry K.W."/>
            <person name="Cichocki N."/>
            <person name="Veneault-Fourrey C."/>
            <person name="LaButti K."/>
            <person name="Lindquist E.A."/>
            <person name="Lipzen A."/>
            <person name="Lundell T."/>
            <person name="Morin E."/>
            <person name="Murat C."/>
            <person name="Riley R."/>
            <person name="Ohm R."/>
            <person name="Sun H."/>
            <person name="Tunlid A."/>
            <person name="Henrissat B."/>
            <person name="Grigoriev I.V."/>
            <person name="Hibbett D.S."/>
            <person name="Martin F."/>
        </authorList>
    </citation>
    <scope>NUCLEOTIDE SEQUENCE [LARGE SCALE GENOMIC DNA]</scope>
    <source>
        <strain evidence="2 3">SS14</strain>
    </source>
</reference>
<dbReference type="OrthoDB" id="4849794at2759"/>
<evidence type="ECO:0000313" key="3">
    <source>
        <dbReference type="Proteomes" id="UP000054279"/>
    </source>
</evidence>
<evidence type="ECO:0000259" key="1">
    <source>
        <dbReference type="Pfam" id="PF17829"/>
    </source>
</evidence>
<name>A0A0C9UL71_SPHS4</name>
<dbReference type="InterPro" id="IPR041437">
    <property type="entry name" value="GH115_C"/>
</dbReference>
<dbReference type="HOGENOM" id="CLU_816769_0_0_1"/>
<dbReference type="PANTHER" id="PTHR37842">
    <property type="match status" value="1"/>
</dbReference>
<evidence type="ECO:0000313" key="2">
    <source>
        <dbReference type="EMBL" id="KIJ26226.1"/>
    </source>
</evidence>
<proteinExistence type="predicted"/>
<dbReference type="PANTHER" id="PTHR37842:SF2">
    <property type="entry name" value="GYLCOSYL HYDROLASE 115 C-TERMINAL DOMAIN-CONTAINING PROTEIN"/>
    <property type="match status" value="1"/>
</dbReference>
<feature type="non-terminal residue" evidence="2">
    <location>
        <position position="1"/>
    </location>
</feature>
<gene>
    <name evidence="2" type="ORF">M422DRAFT_55628</name>
</gene>
<dbReference type="EMBL" id="KN837379">
    <property type="protein sequence ID" value="KIJ26226.1"/>
    <property type="molecule type" value="Genomic_DNA"/>
</dbReference>
<accession>A0A0C9UL71</accession>
<dbReference type="Proteomes" id="UP000054279">
    <property type="component" value="Unassembled WGS sequence"/>
</dbReference>
<keyword evidence="3" id="KW-1185">Reference proteome</keyword>
<dbReference type="AlphaFoldDB" id="A0A0C9UL71"/>
<organism evidence="2 3">
    <name type="scientific">Sphaerobolus stellatus (strain SS14)</name>
    <dbReference type="NCBI Taxonomy" id="990650"/>
    <lineage>
        <taxon>Eukaryota</taxon>
        <taxon>Fungi</taxon>
        <taxon>Dikarya</taxon>
        <taxon>Basidiomycota</taxon>
        <taxon>Agaricomycotina</taxon>
        <taxon>Agaricomycetes</taxon>
        <taxon>Phallomycetidae</taxon>
        <taxon>Geastrales</taxon>
        <taxon>Sphaerobolaceae</taxon>
        <taxon>Sphaerobolus</taxon>
    </lineage>
</organism>
<dbReference type="Pfam" id="PF17829">
    <property type="entry name" value="GH115_C"/>
    <property type="match status" value="1"/>
</dbReference>
<sequence length="355" mass="38284">MMDQTHIGYVYWQQTMQNTMPPVTRVPAKKQALPGPMRITMEGSLGAWPGDNMNDCAAEFSCPPPTLTLDNFNPVQSRWINIGAGGPNTFTWNTTVDMPWAKVTPSSGSISTSNKETRLEVSVDWNKLSGNSGTATFTFNAFAKGQQATNQQVMFSVNKTSVPSSFHDLGTGFVEGDGTITFEAAHATRNVAVNGVQWSEVPNYGRTLSGMTPLPALGNNDNNFTVGSGPKLEYDFFNFNNINGSVNANVQVSPSFNGYGNDRLLTFATQLDNDTPQVHQFFPVAPPGGLPPQWDGNDGFIANQFIGVVAKHAASPGAHTFRIFMIEPAVVVQKIVIDTGGVKPSYLGPPESVKV</sequence>
<dbReference type="Gene3D" id="2.60.120.1620">
    <property type="match status" value="1"/>
</dbReference>
<feature type="domain" description="Gylcosyl hydrolase 115 C-terminal" evidence="1">
    <location>
        <begin position="172"/>
        <end position="351"/>
    </location>
</feature>
<protein>
    <submittedName>
        <fullName evidence="2">Unplaced genomic scaffold SPHSTscaffold_304, whole genome shotgun sequence</fullName>
    </submittedName>
</protein>